<dbReference type="Proteomes" id="UP001632037">
    <property type="component" value="Unassembled WGS sequence"/>
</dbReference>
<evidence type="ECO:0000313" key="2">
    <source>
        <dbReference type="Proteomes" id="UP001632037"/>
    </source>
</evidence>
<sequence>MTGGYVQSEQQALKSRWMIWCEGRIFIVDLAEGLHEKVVVDVNRAMRNATGTGDNNLVSSGAAYIGEHRRTLPADVSALLALLEPDCSFGPRENLRGAELPPSFNWWTFHTLKVEVGVFQTWGGPGGLDFKTDAWRQCPGVEYVLCIHISADLNVCQFRLDSTLNGDMPPTDIVNNSVLEFDARRLLWLPPGADLPAGFNDPVRVNLFNVVEPILTAARRQIALDQAEQALEDAAGLPRH</sequence>
<protein>
    <submittedName>
        <fullName evidence="1">Uncharacterized protein</fullName>
    </submittedName>
</protein>
<accession>A0ABD3FBR8</accession>
<dbReference type="AlphaFoldDB" id="A0ABD3FBR8"/>
<dbReference type="EMBL" id="JBIMZQ010000024">
    <property type="protein sequence ID" value="KAL3664350.1"/>
    <property type="molecule type" value="Genomic_DNA"/>
</dbReference>
<reference evidence="1 2" key="1">
    <citation type="submission" date="2024-09" db="EMBL/GenBank/DDBJ databases">
        <title>Genome sequencing and assembly of Phytophthora oleae, isolate VK10A, causative agent of rot of olive drupes.</title>
        <authorList>
            <person name="Conti Taguali S."/>
            <person name="Riolo M."/>
            <person name="La Spada F."/>
            <person name="Cacciola S.O."/>
            <person name="Dionisio G."/>
        </authorList>
    </citation>
    <scope>NUCLEOTIDE SEQUENCE [LARGE SCALE GENOMIC DNA]</scope>
    <source>
        <strain evidence="1 2">VK10A</strain>
    </source>
</reference>
<comment type="caution">
    <text evidence="1">The sequence shown here is derived from an EMBL/GenBank/DDBJ whole genome shotgun (WGS) entry which is preliminary data.</text>
</comment>
<evidence type="ECO:0000313" key="1">
    <source>
        <dbReference type="EMBL" id="KAL3664350.1"/>
    </source>
</evidence>
<proteinExistence type="predicted"/>
<organism evidence="1 2">
    <name type="scientific">Phytophthora oleae</name>
    <dbReference type="NCBI Taxonomy" id="2107226"/>
    <lineage>
        <taxon>Eukaryota</taxon>
        <taxon>Sar</taxon>
        <taxon>Stramenopiles</taxon>
        <taxon>Oomycota</taxon>
        <taxon>Peronosporomycetes</taxon>
        <taxon>Peronosporales</taxon>
        <taxon>Peronosporaceae</taxon>
        <taxon>Phytophthora</taxon>
    </lineage>
</organism>
<name>A0ABD3FBR8_9STRA</name>
<gene>
    <name evidence="1" type="ORF">V7S43_010674</name>
</gene>
<keyword evidence="2" id="KW-1185">Reference proteome</keyword>